<evidence type="ECO:0000313" key="1">
    <source>
        <dbReference type="EMBL" id="GIY52752.1"/>
    </source>
</evidence>
<keyword evidence="2" id="KW-1185">Reference proteome</keyword>
<gene>
    <name evidence="1" type="ORF">CEXT_624571</name>
</gene>
<evidence type="ECO:0000313" key="2">
    <source>
        <dbReference type="Proteomes" id="UP001054945"/>
    </source>
</evidence>
<name>A0AAV4U525_CAEEX</name>
<dbReference type="AlphaFoldDB" id="A0AAV4U525"/>
<accession>A0AAV4U525</accession>
<organism evidence="1 2">
    <name type="scientific">Caerostris extrusa</name>
    <name type="common">Bark spider</name>
    <name type="synonym">Caerostris bankana</name>
    <dbReference type="NCBI Taxonomy" id="172846"/>
    <lineage>
        <taxon>Eukaryota</taxon>
        <taxon>Metazoa</taxon>
        <taxon>Ecdysozoa</taxon>
        <taxon>Arthropoda</taxon>
        <taxon>Chelicerata</taxon>
        <taxon>Arachnida</taxon>
        <taxon>Araneae</taxon>
        <taxon>Araneomorphae</taxon>
        <taxon>Entelegynae</taxon>
        <taxon>Araneoidea</taxon>
        <taxon>Araneidae</taxon>
        <taxon>Caerostris</taxon>
    </lineage>
</organism>
<dbReference type="Proteomes" id="UP001054945">
    <property type="component" value="Unassembled WGS sequence"/>
</dbReference>
<sequence>MLPKCNKTPVDLSVYVTKYFSRSLKSCWAKNVRGEKFDILCGALAPDINFSSISSGRKKNSVFVPWLSVGTEKTRLFLPLPKVAGQGVSITTIDCSAPGWGTEIREGGRIRGGSGTKLYGWKDDKLQIGRKNFPVIVRGDFPPLFYSTICSNR</sequence>
<comment type="caution">
    <text evidence="1">The sequence shown here is derived from an EMBL/GenBank/DDBJ whole genome shotgun (WGS) entry which is preliminary data.</text>
</comment>
<protein>
    <submittedName>
        <fullName evidence="1">Uncharacterized protein</fullName>
    </submittedName>
</protein>
<proteinExistence type="predicted"/>
<dbReference type="EMBL" id="BPLR01012285">
    <property type="protein sequence ID" value="GIY52752.1"/>
    <property type="molecule type" value="Genomic_DNA"/>
</dbReference>
<reference evidence="1 2" key="1">
    <citation type="submission" date="2021-06" db="EMBL/GenBank/DDBJ databases">
        <title>Caerostris extrusa draft genome.</title>
        <authorList>
            <person name="Kono N."/>
            <person name="Arakawa K."/>
        </authorList>
    </citation>
    <scope>NUCLEOTIDE SEQUENCE [LARGE SCALE GENOMIC DNA]</scope>
</reference>